<organism evidence="1 2">
    <name type="scientific">Acropora cervicornis</name>
    <name type="common">Staghorn coral</name>
    <dbReference type="NCBI Taxonomy" id="6130"/>
    <lineage>
        <taxon>Eukaryota</taxon>
        <taxon>Metazoa</taxon>
        <taxon>Cnidaria</taxon>
        <taxon>Anthozoa</taxon>
        <taxon>Hexacorallia</taxon>
        <taxon>Scleractinia</taxon>
        <taxon>Astrocoeniina</taxon>
        <taxon>Acroporidae</taxon>
        <taxon>Acropora</taxon>
    </lineage>
</organism>
<evidence type="ECO:0000313" key="1">
    <source>
        <dbReference type="EMBL" id="KAK2547880.1"/>
    </source>
</evidence>
<comment type="caution">
    <text evidence="1">The sequence shown here is derived from an EMBL/GenBank/DDBJ whole genome shotgun (WGS) entry which is preliminary data.</text>
</comment>
<keyword evidence="2" id="KW-1185">Reference proteome</keyword>
<proteinExistence type="predicted"/>
<dbReference type="AlphaFoldDB" id="A0AAD9USD3"/>
<dbReference type="Proteomes" id="UP001249851">
    <property type="component" value="Unassembled WGS sequence"/>
</dbReference>
<evidence type="ECO:0000313" key="2">
    <source>
        <dbReference type="Proteomes" id="UP001249851"/>
    </source>
</evidence>
<reference evidence="1" key="2">
    <citation type="journal article" date="2023" name="Science">
        <title>Genomic signatures of disease resistance in endangered staghorn corals.</title>
        <authorList>
            <person name="Vollmer S.V."/>
            <person name="Selwyn J.D."/>
            <person name="Despard B.A."/>
            <person name="Roesel C.L."/>
        </authorList>
    </citation>
    <scope>NUCLEOTIDE SEQUENCE</scope>
    <source>
        <strain evidence="1">K2</strain>
    </source>
</reference>
<gene>
    <name evidence="1" type="ORF">P5673_032060</name>
</gene>
<name>A0AAD9USD3_ACRCE</name>
<protein>
    <submittedName>
        <fullName evidence="1">Uncharacterized protein</fullName>
    </submittedName>
</protein>
<dbReference type="EMBL" id="JARQWQ010000164">
    <property type="protein sequence ID" value="KAK2547880.1"/>
    <property type="molecule type" value="Genomic_DNA"/>
</dbReference>
<reference evidence="1" key="1">
    <citation type="journal article" date="2023" name="G3 (Bethesda)">
        <title>Whole genome assembly and annotation of the endangered Caribbean coral Acropora cervicornis.</title>
        <authorList>
            <person name="Selwyn J.D."/>
            <person name="Vollmer S.V."/>
        </authorList>
    </citation>
    <scope>NUCLEOTIDE SEQUENCE</scope>
    <source>
        <strain evidence="1">K2</strain>
    </source>
</reference>
<sequence>MHNTLEPARRSPTKGVRRTKEARFTWSGLSRIKQSIEVFGYCVLGAQVNVRSRRTRDAQAEFLTLMEDAIRKLDLPQIKSADAWLMLLNMVKDISSTVGNNNQLRNSA</sequence>
<accession>A0AAD9USD3</accession>